<dbReference type="HOGENOM" id="CLU_027402_21_0_14"/>
<dbReference type="InterPro" id="IPR025948">
    <property type="entry name" value="HTH-like_dom"/>
</dbReference>
<dbReference type="InterPro" id="IPR050900">
    <property type="entry name" value="Transposase_IS3/IS150/IS904"/>
</dbReference>
<dbReference type="Pfam" id="PF13276">
    <property type="entry name" value="HTH_21"/>
    <property type="match status" value="1"/>
</dbReference>
<gene>
    <name evidence="2" type="ORF">BN85406670</name>
</gene>
<evidence type="ECO:0000313" key="2">
    <source>
        <dbReference type="EMBL" id="CCV64244.1"/>
    </source>
</evidence>
<dbReference type="EMBL" id="FO681347">
    <property type="protein sequence ID" value="CCV64244.1"/>
    <property type="molecule type" value="Genomic_DNA"/>
</dbReference>
<dbReference type="Proteomes" id="UP000032740">
    <property type="component" value="Chromosome"/>
</dbReference>
<protein>
    <submittedName>
        <fullName evidence="2">Transposase (Tra5-like), putative</fullName>
    </submittedName>
</protein>
<organism evidence="2 3">
    <name type="scientific">Alteracholeplasma palmae (strain ATCC 49389 / J233)</name>
    <name type="common">Acholeplasma palmae</name>
    <dbReference type="NCBI Taxonomy" id="1318466"/>
    <lineage>
        <taxon>Bacteria</taxon>
        <taxon>Bacillati</taxon>
        <taxon>Mycoplasmatota</taxon>
        <taxon>Mollicutes</taxon>
        <taxon>Acholeplasmatales</taxon>
        <taxon>Acholeplasmataceae</taxon>
        <taxon>Acholeplasma</taxon>
    </lineage>
</organism>
<dbReference type="STRING" id="1318466.BN85406670"/>
<accession>U4KKH9</accession>
<reference evidence="2 3" key="1">
    <citation type="journal article" date="2013" name="J. Mol. Microbiol. Biotechnol.">
        <title>Analysis of the Complete Genomes of Acholeplasma brassicae , A. palmae and A. laidlawii and Their Comparison to the Obligate Parasites from ' Candidatus Phytoplasma'.</title>
        <authorList>
            <person name="Kube M."/>
            <person name="Siewert C."/>
            <person name="Migdoll A.M."/>
            <person name="Duduk B."/>
            <person name="Holz S."/>
            <person name="Rabus R."/>
            <person name="Seemuller E."/>
            <person name="Mitrovic J."/>
            <person name="Muller I."/>
            <person name="Buttner C."/>
            <person name="Reinhardt R."/>
        </authorList>
    </citation>
    <scope>NUCLEOTIDE SEQUENCE [LARGE SCALE GENOMIC DNA]</scope>
    <source>
        <strain evidence="2 3">J233</strain>
    </source>
</reference>
<evidence type="ECO:0000313" key="3">
    <source>
        <dbReference type="Proteomes" id="UP000032740"/>
    </source>
</evidence>
<keyword evidence="3" id="KW-1185">Reference proteome</keyword>
<proteinExistence type="predicted"/>
<dbReference type="KEGG" id="apal:BN85406670"/>
<dbReference type="AlphaFoldDB" id="U4KKH9"/>
<evidence type="ECO:0000259" key="1">
    <source>
        <dbReference type="Pfam" id="PF13276"/>
    </source>
</evidence>
<feature type="domain" description="HTH-like" evidence="1">
    <location>
        <begin position="28"/>
        <end position="80"/>
    </location>
</feature>
<dbReference type="PANTHER" id="PTHR46889">
    <property type="entry name" value="TRANSPOSASE INSF FOR INSERTION SEQUENCE IS3B-RELATED"/>
    <property type="match status" value="1"/>
</dbReference>
<sequence length="173" mass="20628">MLEFFCISKSTYFYNVKNYNFPKKDVDLENKITEIFNYHKSRYGYRRITLSLKNENILVNHKKVKRIMKELGLFAKKPKAKYKSYKGELSKTAKNHLLVKKIDTEKHTTYYQRDFTTQGLNHVWGTDVSEFHIASEKLYLSPIIDFNNREVISYNISKVPNYTQIEDMLDKAF</sequence>
<name>U4KKH9_ALTPJ</name>